<reference evidence="3 4" key="1">
    <citation type="submission" date="2018-06" db="EMBL/GenBank/DDBJ databases">
        <title>Mucibacter soli gen. nov., sp. nov., a new member of the family Chitinophagaceae producing mucin.</title>
        <authorList>
            <person name="Kim M.-K."/>
            <person name="Park S."/>
            <person name="Kim T.-S."/>
            <person name="Joung Y."/>
            <person name="Han J.-H."/>
            <person name="Kim S.B."/>
        </authorList>
    </citation>
    <scope>NUCLEOTIDE SEQUENCE [LARGE SCALE GENOMIC DNA]</scope>
    <source>
        <strain evidence="3 4">R1-15</strain>
    </source>
</reference>
<comment type="caution">
    <text evidence="3">The sequence shown here is derived from an EMBL/GenBank/DDBJ whole genome shotgun (WGS) entry which is preliminary data.</text>
</comment>
<dbReference type="Gene3D" id="1.25.40.10">
    <property type="entry name" value="Tetratricopeptide repeat domain"/>
    <property type="match status" value="3"/>
</dbReference>
<feature type="signal peptide" evidence="2">
    <location>
        <begin position="1"/>
        <end position="24"/>
    </location>
</feature>
<keyword evidence="1" id="KW-0802">TPR repeat</keyword>
<feature type="repeat" description="TPR" evidence="1">
    <location>
        <begin position="138"/>
        <end position="171"/>
    </location>
</feature>
<name>A0A2W2AUP7_9BACT</name>
<feature type="repeat" description="TPR" evidence="1">
    <location>
        <begin position="172"/>
        <end position="205"/>
    </location>
</feature>
<dbReference type="SUPFAM" id="SSF48452">
    <property type="entry name" value="TPR-like"/>
    <property type="match status" value="2"/>
</dbReference>
<organism evidence="3 4">
    <name type="scientific">Taibaiella soli</name>
    <dbReference type="NCBI Taxonomy" id="1649169"/>
    <lineage>
        <taxon>Bacteria</taxon>
        <taxon>Pseudomonadati</taxon>
        <taxon>Bacteroidota</taxon>
        <taxon>Chitinophagia</taxon>
        <taxon>Chitinophagales</taxon>
        <taxon>Chitinophagaceae</taxon>
        <taxon>Taibaiella</taxon>
    </lineage>
</organism>
<keyword evidence="2" id="KW-0732">Signal</keyword>
<gene>
    <name evidence="3" type="ORF">DN068_19150</name>
</gene>
<dbReference type="AlphaFoldDB" id="A0A2W2AUP7"/>
<evidence type="ECO:0000256" key="1">
    <source>
        <dbReference type="PROSITE-ProRule" id="PRU00339"/>
    </source>
</evidence>
<dbReference type="EMBL" id="QKTW01000025">
    <property type="protein sequence ID" value="PZF71408.1"/>
    <property type="molecule type" value="Genomic_DNA"/>
</dbReference>
<dbReference type="PROSITE" id="PS50005">
    <property type="entry name" value="TPR"/>
    <property type="match status" value="3"/>
</dbReference>
<dbReference type="InterPro" id="IPR019734">
    <property type="entry name" value="TPR_rpt"/>
</dbReference>
<dbReference type="PANTHER" id="PTHR12558:SF13">
    <property type="entry name" value="CELL DIVISION CYCLE PROTEIN 27 HOMOLOG"/>
    <property type="match status" value="1"/>
</dbReference>
<dbReference type="Pfam" id="PF13181">
    <property type="entry name" value="TPR_8"/>
    <property type="match status" value="1"/>
</dbReference>
<evidence type="ECO:0000256" key="2">
    <source>
        <dbReference type="SAM" id="SignalP"/>
    </source>
</evidence>
<evidence type="ECO:0000313" key="3">
    <source>
        <dbReference type="EMBL" id="PZF71408.1"/>
    </source>
</evidence>
<dbReference type="PANTHER" id="PTHR12558">
    <property type="entry name" value="CELL DIVISION CYCLE 16,23,27"/>
    <property type="match status" value="1"/>
</dbReference>
<protein>
    <submittedName>
        <fullName evidence="3">Uncharacterized protein</fullName>
    </submittedName>
</protein>
<sequence length="352" mass="40164">MKSILIASLMGLGLTTLNPSASKAADSNTIVNKDSSEHYYTLGKDEYNARKYSNAWKYFEKAAGFDANNENIQRSIADVCMLMNKPAPAIKALESAYRINQNNEEVLVKLNQLYFNFGNWDKTIEMSTKIKKKMPQQKGIDFMLGKAYYTQQDFGKSIPALQAAIKEDPKNAEANYMIGRMYVQMSNYSTAVPYYDMAMKLDTTQPQRFYEYAMVLATAEQFDKSLIWFETALQKGYKPRDDFFMNMAYTMADAKKSDKAIAILQDILKRRPQDMSLLNGLADISYHAGKYKEAIGYWDDVLANDEKNARALYMIGVTYIHMGKDVDGKQLCDRAIQMDPSLAVLKHEKRLQ</sequence>
<dbReference type="SMART" id="SM00028">
    <property type="entry name" value="TPR"/>
    <property type="match status" value="8"/>
</dbReference>
<dbReference type="RefSeq" id="WP_111000554.1">
    <property type="nucleotide sequence ID" value="NZ_QKTW01000025.1"/>
</dbReference>
<dbReference type="OrthoDB" id="672485at2"/>
<keyword evidence="4" id="KW-1185">Reference proteome</keyword>
<evidence type="ECO:0000313" key="4">
    <source>
        <dbReference type="Proteomes" id="UP000248745"/>
    </source>
</evidence>
<proteinExistence type="predicted"/>
<feature type="chain" id="PRO_5015991411" evidence="2">
    <location>
        <begin position="25"/>
        <end position="352"/>
    </location>
</feature>
<feature type="repeat" description="TPR" evidence="1">
    <location>
        <begin position="36"/>
        <end position="69"/>
    </location>
</feature>
<dbReference type="InterPro" id="IPR011990">
    <property type="entry name" value="TPR-like_helical_dom_sf"/>
</dbReference>
<dbReference type="Proteomes" id="UP000248745">
    <property type="component" value="Unassembled WGS sequence"/>
</dbReference>
<accession>A0A2W2AUP7</accession>
<dbReference type="Pfam" id="PF13432">
    <property type="entry name" value="TPR_16"/>
    <property type="match status" value="2"/>
</dbReference>